<feature type="chain" id="PRO_5045973060" evidence="1">
    <location>
        <begin position="20"/>
        <end position="199"/>
    </location>
</feature>
<dbReference type="RefSeq" id="WP_201657780.1">
    <property type="nucleotide sequence ID" value="NZ_CP068047.1"/>
</dbReference>
<keyword evidence="1" id="KW-0732">Signal</keyword>
<reference evidence="2 3" key="1">
    <citation type="submission" date="2021-01" db="EMBL/GenBank/DDBJ databases">
        <title>Genome seq and assembly of Devosia sp. G19.</title>
        <authorList>
            <person name="Chhetri G."/>
        </authorList>
    </citation>
    <scope>NUCLEOTIDE SEQUENCE [LARGE SCALE GENOMIC DNA]</scope>
    <source>
        <strain evidence="2 3">G19</strain>
    </source>
</reference>
<accession>A0ABX7BWK7</accession>
<protein>
    <submittedName>
        <fullName evidence="2">Uncharacterized protein</fullName>
    </submittedName>
</protein>
<evidence type="ECO:0000256" key="1">
    <source>
        <dbReference type="SAM" id="SignalP"/>
    </source>
</evidence>
<feature type="signal peptide" evidence="1">
    <location>
        <begin position="1"/>
        <end position="19"/>
    </location>
</feature>
<evidence type="ECO:0000313" key="2">
    <source>
        <dbReference type="EMBL" id="QQR36331.1"/>
    </source>
</evidence>
<proteinExistence type="predicted"/>
<name>A0ABX7BWK7_9HYPH</name>
<gene>
    <name evidence="2" type="ORF">JI749_01445</name>
</gene>
<dbReference type="Proteomes" id="UP000595460">
    <property type="component" value="Chromosome"/>
</dbReference>
<sequence length="199" mass="22492">MKMLLAALAITLTTGSALAFDAETQSVIDRHKANKPVSMTDVATLMQSSEQWCYNNQDHSCAWTDIYLEVTNLGATFEIGNAWDADTDIAFTDKGIFRDDRYICETGADWVPTVRATRRSDGSVITGRQLWEIKQAVYATRADDTQDCFDYLYLRSNADQQTITLLQRQYTDDVHVEGNDVEVSLHFNAEDAAGLTWRW</sequence>
<evidence type="ECO:0000313" key="3">
    <source>
        <dbReference type="Proteomes" id="UP000595460"/>
    </source>
</evidence>
<keyword evidence="3" id="KW-1185">Reference proteome</keyword>
<organism evidence="2 3">
    <name type="scientific">Devosia oryziradicis</name>
    <dbReference type="NCBI Taxonomy" id="2801335"/>
    <lineage>
        <taxon>Bacteria</taxon>
        <taxon>Pseudomonadati</taxon>
        <taxon>Pseudomonadota</taxon>
        <taxon>Alphaproteobacteria</taxon>
        <taxon>Hyphomicrobiales</taxon>
        <taxon>Devosiaceae</taxon>
        <taxon>Devosia</taxon>
    </lineage>
</organism>
<dbReference type="EMBL" id="CP068047">
    <property type="protein sequence ID" value="QQR36331.1"/>
    <property type="molecule type" value="Genomic_DNA"/>
</dbReference>